<organism evidence="1 2">
    <name type="scientific">Paractinoplanes tereljensis</name>
    <dbReference type="NCBI Taxonomy" id="571912"/>
    <lineage>
        <taxon>Bacteria</taxon>
        <taxon>Bacillati</taxon>
        <taxon>Actinomycetota</taxon>
        <taxon>Actinomycetes</taxon>
        <taxon>Micromonosporales</taxon>
        <taxon>Micromonosporaceae</taxon>
        <taxon>Paractinoplanes</taxon>
    </lineage>
</organism>
<name>A0A919NN51_9ACTN</name>
<protein>
    <recommendedName>
        <fullName evidence="3">DUF1269 domain-containing protein</fullName>
    </recommendedName>
</protein>
<evidence type="ECO:0008006" key="3">
    <source>
        <dbReference type="Google" id="ProtNLM"/>
    </source>
</evidence>
<keyword evidence="2" id="KW-1185">Reference proteome</keyword>
<dbReference type="EMBL" id="BOMY01000033">
    <property type="protein sequence ID" value="GIF21901.1"/>
    <property type="molecule type" value="Genomic_DNA"/>
</dbReference>
<gene>
    <name evidence="1" type="ORF">Ate02nite_46310</name>
</gene>
<accession>A0A919NN51</accession>
<proteinExistence type="predicted"/>
<evidence type="ECO:0000313" key="2">
    <source>
        <dbReference type="Proteomes" id="UP000623608"/>
    </source>
</evidence>
<reference evidence="1" key="1">
    <citation type="submission" date="2021-01" db="EMBL/GenBank/DDBJ databases">
        <title>Whole genome shotgun sequence of Actinoplanes tereljensis NBRC 105297.</title>
        <authorList>
            <person name="Komaki H."/>
            <person name="Tamura T."/>
        </authorList>
    </citation>
    <scope>NUCLEOTIDE SEQUENCE</scope>
    <source>
        <strain evidence="1">NBRC 105297</strain>
    </source>
</reference>
<sequence length="139" mass="14460">MGPVDYLCIEFPPGSRTGAGLPMLVDLVERHLIRILDLRFLRKAADGTVAELDGEQIGDGLALFQGAASGMLGNDDLVEAANALEAGSAAVLIVYENTWAAPLAVTLRQAGAQLVAGGRIPVQALLAALEASETDYARS</sequence>
<dbReference type="Pfam" id="PF19850">
    <property type="entry name" value="DUF6325"/>
    <property type="match status" value="1"/>
</dbReference>
<comment type="caution">
    <text evidence="1">The sequence shown here is derived from an EMBL/GenBank/DDBJ whole genome shotgun (WGS) entry which is preliminary data.</text>
</comment>
<dbReference type="InterPro" id="IPR046288">
    <property type="entry name" value="DUF6325"/>
</dbReference>
<dbReference type="Proteomes" id="UP000623608">
    <property type="component" value="Unassembled WGS sequence"/>
</dbReference>
<dbReference type="AlphaFoldDB" id="A0A919NN51"/>
<evidence type="ECO:0000313" key="1">
    <source>
        <dbReference type="EMBL" id="GIF21901.1"/>
    </source>
</evidence>